<proteinExistence type="predicted"/>
<accession>A0A2K8U4L9</accession>
<dbReference type="RefSeq" id="WP_100918333.1">
    <property type="nucleotide sequence ID" value="NZ_CP020370.1"/>
</dbReference>
<evidence type="ECO:0000256" key="1">
    <source>
        <dbReference type="SAM" id="Phobius"/>
    </source>
</evidence>
<sequence>MSEEQEDAAVPAIQQALLRAPPGEAQLLMGWMRGLREIGQGELRGRHKAAAQLALLRDSKAAWPLAKVMGRALKIVAWDARSWKLRLGVLAVVGTFVAVGNAGAGIVPLGGGIGLPLWVLVGGGGVLIGLLADLIRKKTRKLPTP</sequence>
<gene>
    <name evidence="2" type="ORF">THSYN_05940</name>
</gene>
<keyword evidence="3" id="KW-1185">Reference proteome</keyword>
<reference evidence="2 3" key="1">
    <citation type="submission" date="2017-03" db="EMBL/GenBank/DDBJ databases">
        <title>Complete genome sequence of Candidatus 'Thiodictyon syntrophicum' sp. nov. strain Cad16T, a photolithoautotroph purple sulfur bacterium isolated from an alpine meromictic lake.</title>
        <authorList>
            <person name="Luedin S.M."/>
            <person name="Pothier J.F."/>
            <person name="Danza F."/>
            <person name="Storelli N."/>
            <person name="Wittwer M."/>
            <person name="Tonolla M."/>
        </authorList>
    </citation>
    <scope>NUCLEOTIDE SEQUENCE [LARGE SCALE GENOMIC DNA]</scope>
    <source>
        <strain evidence="2 3">Cad16T</strain>
    </source>
</reference>
<dbReference type="AlphaFoldDB" id="A0A2K8U4L9"/>
<dbReference type="KEGG" id="tsy:THSYN_05940"/>
<keyword evidence="1" id="KW-0472">Membrane</keyword>
<dbReference type="EMBL" id="CP020370">
    <property type="protein sequence ID" value="AUB80536.1"/>
    <property type="molecule type" value="Genomic_DNA"/>
</dbReference>
<evidence type="ECO:0000313" key="2">
    <source>
        <dbReference type="EMBL" id="AUB80536.1"/>
    </source>
</evidence>
<feature type="transmembrane region" description="Helical" evidence="1">
    <location>
        <begin position="115"/>
        <end position="135"/>
    </location>
</feature>
<dbReference type="Proteomes" id="UP000232638">
    <property type="component" value="Chromosome"/>
</dbReference>
<dbReference type="OrthoDB" id="5769431at2"/>
<evidence type="ECO:0000313" key="3">
    <source>
        <dbReference type="Proteomes" id="UP000232638"/>
    </source>
</evidence>
<organism evidence="2 3">
    <name type="scientific">Candidatus Thiodictyon syntrophicum</name>
    <dbReference type="NCBI Taxonomy" id="1166950"/>
    <lineage>
        <taxon>Bacteria</taxon>
        <taxon>Pseudomonadati</taxon>
        <taxon>Pseudomonadota</taxon>
        <taxon>Gammaproteobacteria</taxon>
        <taxon>Chromatiales</taxon>
        <taxon>Chromatiaceae</taxon>
        <taxon>Thiodictyon</taxon>
    </lineage>
</organism>
<protein>
    <submittedName>
        <fullName evidence="2">Uncharacterized protein</fullName>
    </submittedName>
</protein>
<feature type="transmembrane region" description="Helical" evidence="1">
    <location>
        <begin position="87"/>
        <end position="109"/>
    </location>
</feature>
<keyword evidence="1" id="KW-0812">Transmembrane</keyword>
<name>A0A2K8U4L9_9GAMM</name>
<keyword evidence="1" id="KW-1133">Transmembrane helix</keyword>